<sequence>MIKKDFNRQSVIVAMVAISFADLASGVDLAAIELPPNAIVLGGDVTVTEAFNSATTDVIDVGDAASQNRYLNDGNIHAAGRVALVPTGYVHPGGDLTVRWVGAGAAPTAGTARLTVQYVVQGRSNSTQG</sequence>
<reference evidence="1 2" key="1">
    <citation type="submission" date="2019-03" db="EMBL/GenBank/DDBJ databases">
        <title>Genomic Encyclopedia of Type Strains, Phase IV (KMG-IV): sequencing the most valuable type-strain genomes for metagenomic binning, comparative biology and taxonomic classification.</title>
        <authorList>
            <person name="Goeker M."/>
        </authorList>
    </citation>
    <scope>NUCLEOTIDE SEQUENCE [LARGE SCALE GENOMIC DNA]</scope>
    <source>
        <strain evidence="1 2">DSM 12121</strain>
    </source>
</reference>
<dbReference type="Proteomes" id="UP000295129">
    <property type="component" value="Unassembled WGS sequence"/>
</dbReference>
<proteinExistence type="predicted"/>
<protein>
    <submittedName>
        <fullName evidence="1">Uncharacterized protein</fullName>
    </submittedName>
</protein>
<comment type="caution">
    <text evidence="1">The sequence shown here is derived from an EMBL/GenBank/DDBJ whole genome shotgun (WGS) entry which is preliminary data.</text>
</comment>
<gene>
    <name evidence="1" type="ORF">C7389_11230</name>
</gene>
<dbReference type="RefSeq" id="WP_133592619.1">
    <property type="nucleotide sequence ID" value="NZ_SNVV01000012.1"/>
</dbReference>
<organism evidence="1 2">
    <name type="scientific">Azoarcus indigens</name>
    <dbReference type="NCBI Taxonomy" id="29545"/>
    <lineage>
        <taxon>Bacteria</taxon>
        <taxon>Pseudomonadati</taxon>
        <taxon>Pseudomonadota</taxon>
        <taxon>Betaproteobacteria</taxon>
        <taxon>Rhodocyclales</taxon>
        <taxon>Zoogloeaceae</taxon>
        <taxon>Azoarcus</taxon>
    </lineage>
</organism>
<evidence type="ECO:0000313" key="2">
    <source>
        <dbReference type="Proteomes" id="UP000295129"/>
    </source>
</evidence>
<dbReference type="EMBL" id="SNVV01000012">
    <property type="protein sequence ID" value="TDN49179.1"/>
    <property type="molecule type" value="Genomic_DNA"/>
</dbReference>
<dbReference type="AlphaFoldDB" id="A0A4R6DX10"/>
<keyword evidence="2" id="KW-1185">Reference proteome</keyword>
<name>A0A4R6DX10_9RHOO</name>
<accession>A0A4R6DX10</accession>
<evidence type="ECO:0000313" key="1">
    <source>
        <dbReference type="EMBL" id="TDN49179.1"/>
    </source>
</evidence>